<feature type="compositionally biased region" description="Basic and acidic residues" evidence="2">
    <location>
        <begin position="615"/>
        <end position="626"/>
    </location>
</feature>
<dbReference type="AlphaFoldDB" id="A0AAD2D3X4"/>
<dbReference type="EMBL" id="CAMPGE010021244">
    <property type="protein sequence ID" value="CAI2379402.1"/>
    <property type="molecule type" value="Genomic_DNA"/>
</dbReference>
<feature type="compositionally biased region" description="Basic and acidic residues" evidence="2">
    <location>
        <begin position="645"/>
        <end position="658"/>
    </location>
</feature>
<evidence type="ECO:0000313" key="4">
    <source>
        <dbReference type="Proteomes" id="UP001295684"/>
    </source>
</evidence>
<feature type="compositionally biased region" description="Basic and acidic residues" evidence="2">
    <location>
        <begin position="156"/>
        <end position="184"/>
    </location>
</feature>
<feature type="coiled-coil region" evidence="1">
    <location>
        <begin position="534"/>
        <end position="561"/>
    </location>
</feature>
<name>A0AAD2D3X4_EUPCR</name>
<evidence type="ECO:0000313" key="3">
    <source>
        <dbReference type="EMBL" id="CAI2379402.1"/>
    </source>
</evidence>
<reference evidence="3" key="1">
    <citation type="submission" date="2023-07" db="EMBL/GenBank/DDBJ databases">
        <authorList>
            <consortium name="AG Swart"/>
            <person name="Singh M."/>
            <person name="Singh A."/>
            <person name="Seah K."/>
            <person name="Emmerich C."/>
        </authorList>
    </citation>
    <scope>NUCLEOTIDE SEQUENCE</scope>
    <source>
        <strain evidence="3">DP1</strain>
    </source>
</reference>
<feature type="compositionally biased region" description="Polar residues" evidence="2">
    <location>
        <begin position="635"/>
        <end position="644"/>
    </location>
</feature>
<dbReference type="Proteomes" id="UP001295684">
    <property type="component" value="Unassembled WGS sequence"/>
</dbReference>
<feature type="region of interest" description="Disordered" evidence="2">
    <location>
        <begin position="605"/>
        <end position="658"/>
    </location>
</feature>
<proteinExistence type="predicted"/>
<keyword evidence="4" id="KW-1185">Reference proteome</keyword>
<gene>
    <name evidence="3" type="ORF">ECRASSUSDP1_LOCUS20812</name>
</gene>
<organism evidence="3 4">
    <name type="scientific">Euplotes crassus</name>
    <dbReference type="NCBI Taxonomy" id="5936"/>
    <lineage>
        <taxon>Eukaryota</taxon>
        <taxon>Sar</taxon>
        <taxon>Alveolata</taxon>
        <taxon>Ciliophora</taxon>
        <taxon>Intramacronucleata</taxon>
        <taxon>Spirotrichea</taxon>
        <taxon>Hypotrichia</taxon>
        <taxon>Euplotida</taxon>
        <taxon>Euplotidae</taxon>
        <taxon>Moneuplotes</taxon>
    </lineage>
</organism>
<sequence>MKDNVFLTSVSNRFGDRKRRFGNKRRGHSISSRVVVSSFKMYEEKPKKFPSIKKNMEPTTRRKVVRKNDSRLFTASSSKSLKLLEHPTPDSYSTGQIPTNYITSLKVLRNNLKYIKNKEIIQPPPYKPTRTPREFPTTVLEAKLHKRVQDIFNENCPKEADNAQIKGNKEKEKEKDEEREKSGEKVQQNEYAKGAMFKWLKDPRILKLVDAEFQKSDHFKRKSKQYFELMKKKETLKRLTDIYKYEKIKVTVSPDLVAKEAALDLQNIERVDKVCEEGQYTRTLYYMIQREKTSIKFKSKRILGLKDELRYLDFVYTAADTCIREKDRFINFPTPASNDIIVTKPEKTRKFTNKEMFKSTEMNLFLSQIFQRLKQEVKLYVKDEELLRKKEIEAKAERKKKKNIQNMHKTVRDHDKLMFYQENYNQDIHRRTGIKMLEDIVEAVKNKDTPMNRTDSGNTGSLSPDHLNLLKSGLGSPALSARATNMNSDMIAVTQLDSKQSMKDTDGNLEDIRKLEGISTSEEVRMVQETLHEFIEKQKKLKLLKQRLAGLEKDRRDKKADVYAKVLGRIYEKNKCLGEESGIGSGVLNFSPKLLATEQMRDEENVANGRKGYIKQHDPIKTGSREDSEEEKYSSAVSETSQHNQDNKKPEVDNKISDPQDFFKAKSHVYSTKILTINDEVERVLLISQREKEESKKKLLKAKALVNAACGFIERICKDIRINTSYERGTSDMGQSNNPDAMLPASRYRLTSKESTFPNSRKSVCSYNISEYMSLCGLKFEKLMRNNS</sequence>
<accession>A0AAD2D3X4</accession>
<comment type="caution">
    <text evidence="3">The sequence shown here is derived from an EMBL/GenBank/DDBJ whole genome shotgun (WGS) entry which is preliminary data.</text>
</comment>
<evidence type="ECO:0000256" key="1">
    <source>
        <dbReference type="SAM" id="Coils"/>
    </source>
</evidence>
<protein>
    <submittedName>
        <fullName evidence="3">Uncharacterized protein</fullName>
    </submittedName>
</protein>
<keyword evidence="1" id="KW-0175">Coiled coil</keyword>
<evidence type="ECO:0000256" key="2">
    <source>
        <dbReference type="SAM" id="MobiDB-lite"/>
    </source>
</evidence>
<feature type="region of interest" description="Disordered" evidence="2">
    <location>
        <begin position="153"/>
        <end position="187"/>
    </location>
</feature>